<evidence type="ECO:0000313" key="2">
    <source>
        <dbReference type="EMBL" id="TFK32524.1"/>
    </source>
</evidence>
<feature type="region of interest" description="Disordered" evidence="1">
    <location>
        <begin position="55"/>
        <end position="91"/>
    </location>
</feature>
<accession>A0A5C3LHD8</accession>
<proteinExistence type="predicted"/>
<evidence type="ECO:0000313" key="3">
    <source>
        <dbReference type="Proteomes" id="UP000308652"/>
    </source>
</evidence>
<dbReference type="EMBL" id="ML213672">
    <property type="protein sequence ID" value="TFK32524.1"/>
    <property type="molecule type" value="Genomic_DNA"/>
</dbReference>
<feature type="region of interest" description="Disordered" evidence="1">
    <location>
        <begin position="186"/>
        <end position="227"/>
    </location>
</feature>
<feature type="region of interest" description="Disordered" evidence="1">
    <location>
        <begin position="1"/>
        <end position="27"/>
    </location>
</feature>
<reference evidence="2 3" key="1">
    <citation type="journal article" date="2019" name="Nat. Ecol. Evol.">
        <title>Megaphylogeny resolves global patterns of mushroom evolution.</title>
        <authorList>
            <person name="Varga T."/>
            <person name="Krizsan K."/>
            <person name="Foldi C."/>
            <person name="Dima B."/>
            <person name="Sanchez-Garcia M."/>
            <person name="Sanchez-Ramirez S."/>
            <person name="Szollosi G.J."/>
            <person name="Szarkandi J.G."/>
            <person name="Papp V."/>
            <person name="Albert L."/>
            <person name="Andreopoulos W."/>
            <person name="Angelini C."/>
            <person name="Antonin V."/>
            <person name="Barry K.W."/>
            <person name="Bougher N.L."/>
            <person name="Buchanan P."/>
            <person name="Buyck B."/>
            <person name="Bense V."/>
            <person name="Catcheside P."/>
            <person name="Chovatia M."/>
            <person name="Cooper J."/>
            <person name="Damon W."/>
            <person name="Desjardin D."/>
            <person name="Finy P."/>
            <person name="Geml J."/>
            <person name="Haridas S."/>
            <person name="Hughes K."/>
            <person name="Justo A."/>
            <person name="Karasinski D."/>
            <person name="Kautmanova I."/>
            <person name="Kiss B."/>
            <person name="Kocsube S."/>
            <person name="Kotiranta H."/>
            <person name="LaButti K.M."/>
            <person name="Lechner B.E."/>
            <person name="Liimatainen K."/>
            <person name="Lipzen A."/>
            <person name="Lukacs Z."/>
            <person name="Mihaltcheva S."/>
            <person name="Morgado L.N."/>
            <person name="Niskanen T."/>
            <person name="Noordeloos M.E."/>
            <person name="Ohm R.A."/>
            <person name="Ortiz-Santana B."/>
            <person name="Ovrebo C."/>
            <person name="Racz N."/>
            <person name="Riley R."/>
            <person name="Savchenko A."/>
            <person name="Shiryaev A."/>
            <person name="Soop K."/>
            <person name="Spirin V."/>
            <person name="Szebenyi C."/>
            <person name="Tomsovsky M."/>
            <person name="Tulloss R.E."/>
            <person name="Uehling J."/>
            <person name="Grigoriev I.V."/>
            <person name="Vagvolgyi C."/>
            <person name="Papp T."/>
            <person name="Martin F.M."/>
            <person name="Miettinen O."/>
            <person name="Hibbett D.S."/>
            <person name="Nagy L.G."/>
        </authorList>
    </citation>
    <scope>NUCLEOTIDE SEQUENCE [LARGE SCALE GENOMIC DNA]</scope>
    <source>
        <strain evidence="2 3">CBS 166.37</strain>
    </source>
</reference>
<name>A0A5C3LHD8_9AGAR</name>
<organism evidence="2 3">
    <name type="scientific">Crucibulum laeve</name>
    <dbReference type="NCBI Taxonomy" id="68775"/>
    <lineage>
        <taxon>Eukaryota</taxon>
        <taxon>Fungi</taxon>
        <taxon>Dikarya</taxon>
        <taxon>Basidiomycota</taxon>
        <taxon>Agaricomycotina</taxon>
        <taxon>Agaricomycetes</taxon>
        <taxon>Agaricomycetidae</taxon>
        <taxon>Agaricales</taxon>
        <taxon>Agaricineae</taxon>
        <taxon>Nidulariaceae</taxon>
        <taxon>Crucibulum</taxon>
    </lineage>
</organism>
<evidence type="ECO:0000256" key="1">
    <source>
        <dbReference type="SAM" id="MobiDB-lite"/>
    </source>
</evidence>
<feature type="compositionally biased region" description="Polar residues" evidence="1">
    <location>
        <begin position="55"/>
        <end position="89"/>
    </location>
</feature>
<gene>
    <name evidence="2" type="ORF">BDQ12DRAFT_728611</name>
</gene>
<keyword evidence="3" id="KW-1185">Reference proteome</keyword>
<dbReference type="AlphaFoldDB" id="A0A5C3LHD8"/>
<sequence length="227" mass="24993">MSTRRGDGQPPSFIVTGPTQPFTATDGPHFAHMFHGNGRMTLNNVKVTNTADNTHTFTNTPIQQATGPVDYTSTYTHPQQVPPGSQIRNGNAKKIKAPKFPSYLHQPTLQRDTKPVIKGNEAHMFSEVAETAVITNLNAKNVGGSRRIYKGLMRADFQAIAENPQPAPKNNISKLYEKVSGKINGGDIENIAGDDEEYSGAEPPFKDENSTDNAEGQPRLSWWRGWF</sequence>
<dbReference type="Proteomes" id="UP000308652">
    <property type="component" value="Unassembled WGS sequence"/>
</dbReference>
<protein>
    <submittedName>
        <fullName evidence="2">Uncharacterized protein</fullName>
    </submittedName>
</protein>